<evidence type="ECO:0000313" key="1">
    <source>
        <dbReference type="Proteomes" id="UP000887580"/>
    </source>
</evidence>
<dbReference type="Proteomes" id="UP000887580">
    <property type="component" value="Unplaced"/>
</dbReference>
<accession>A0AC35FKZ0</accession>
<sequence>MKNILENENINLSEKNALYNNILRQFIKKLKGAAEKPLDVNVSNESIPFKNDDLTNSMQQLSTALQNLQANYPAPATPKKKKKNATPPPTPNNTETQTDLNNTFVTPKPNLEKKKKVPSAPRKQKSQPLFDTSSDQKRERKRKADKTQTTNDQIVELSHHLLQNRDKFNLNEKGQIVDQNNGQVIPGSNYVDVAEYLVKGSVGATTPKGFKKIDKLLNEDDNVRRFKIKNWAK</sequence>
<protein>
    <submittedName>
        <fullName evidence="2">Uncharacterized protein</fullName>
    </submittedName>
</protein>
<reference evidence="2" key="1">
    <citation type="submission" date="2022-11" db="UniProtKB">
        <authorList>
            <consortium name="WormBaseParasite"/>
        </authorList>
    </citation>
    <scope>IDENTIFICATION</scope>
</reference>
<proteinExistence type="predicted"/>
<dbReference type="WBParaSite" id="PS1159_v2.g18409.t1">
    <property type="protein sequence ID" value="PS1159_v2.g18409.t1"/>
    <property type="gene ID" value="PS1159_v2.g18409"/>
</dbReference>
<evidence type="ECO:0000313" key="2">
    <source>
        <dbReference type="WBParaSite" id="PS1159_v2.g18409.t1"/>
    </source>
</evidence>
<organism evidence="1 2">
    <name type="scientific">Panagrolaimus sp. PS1159</name>
    <dbReference type="NCBI Taxonomy" id="55785"/>
    <lineage>
        <taxon>Eukaryota</taxon>
        <taxon>Metazoa</taxon>
        <taxon>Ecdysozoa</taxon>
        <taxon>Nematoda</taxon>
        <taxon>Chromadorea</taxon>
        <taxon>Rhabditida</taxon>
        <taxon>Tylenchina</taxon>
        <taxon>Panagrolaimomorpha</taxon>
        <taxon>Panagrolaimoidea</taxon>
        <taxon>Panagrolaimidae</taxon>
        <taxon>Panagrolaimus</taxon>
    </lineage>
</organism>
<name>A0AC35FKZ0_9BILA</name>